<dbReference type="InterPro" id="IPR044679">
    <property type="entry name" value="PWWP2-like"/>
</dbReference>
<dbReference type="PANTHER" id="PTHR33697:SF1">
    <property type="entry name" value="TUDOR_PWWP_MBT SUPERFAMILY PROTEIN"/>
    <property type="match status" value="1"/>
</dbReference>
<name>A0AAV5E811_ELECO</name>
<dbReference type="SUPFAM" id="SSF63748">
    <property type="entry name" value="Tudor/PWWP/MBT"/>
    <property type="match status" value="1"/>
</dbReference>
<sequence length="627" mass="68754">MGSFAAEDEGPSGVTGADAEVGALVWVRRRNGSWWPGRILGMDELPENCVIPPRSAGTPIKLLGRPDGSMNSAQEMSQALVVYKQPQNTSSSSTRYASSSSLKKKKRKGRKNSKDDTVRGFQRMRDLREIGTKNVPKQKFGSGIFSDGHQDVPLLESGPSFGYDLSSTNGVKKGKQSHSSIKKKRSNIAQSYENSRKKDRRRPLSKLCEDSEVTIPTYSDWNTSGHSSQYRGDQIPNLFQPSRARTIFPTDVNHCSYSSGASSLETLLDTSHYNHAGPAMSTIKDAEASCATGFINNDCSDGDEFDALTLEGDILEEGHLNTYGPCTSIKDQTIDCSKVGMSSVRHQRSSKKKSLSSVTPLSKESNKMDKNVLLQQYDGTIKLDSGVCMATEIEGNMRFAVPEHDESSETISNHSNSEKSTTFPYYVPLHQVIMPEQQPDLKPPSCHVVRPTKRACADYRLYDVEVAVQGSYKGHHAPLVSLLSKWTGKPIVGYPVTVEVLDESGPAASKGERHPAMGSLNALLRSGAAEPRQARSSHKSRPKSSGRKKVSENDLDKSWRPHTKKPASSPRKMRRLSSFASSRRESGSRNSVVAKTGGPTVACVPLRLVFSRINEAISFPVRQENPT</sequence>
<feature type="compositionally biased region" description="Basic residues" evidence="1">
    <location>
        <begin position="102"/>
        <end position="111"/>
    </location>
</feature>
<dbReference type="EMBL" id="BQKI01000073">
    <property type="protein sequence ID" value="GJN18634.1"/>
    <property type="molecule type" value="Genomic_DNA"/>
</dbReference>
<feature type="compositionally biased region" description="Low complexity" evidence="1">
    <location>
        <begin position="90"/>
        <end position="101"/>
    </location>
</feature>
<evidence type="ECO:0000313" key="4">
    <source>
        <dbReference type="Proteomes" id="UP001054889"/>
    </source>
</evidence>
<gene>
    <name evidence="3" type="primary">gb05812</name>
    <name evidence="3" type="ORF">PR202_gb05812</name>
</gene>
<dbReference type="Proteomes" id="UP001054889">
    <property type="component" value="Unassembled WGS sequence"/>
</dbReference>
<feature type="compositionally biased region" description="Basic residues" evidence="1">
    <location>
        <begin position="535"/>
        <end position="548"/>
    </location>
</feature>
<feature type="compositionally biased region" description="Basic and acidic residues" evidence="1">
    <location>
        <begin position="112"/>
        <end position="131"/>
    </location>
</feature>
<feature type="compositionally biased region" description="Basic residues" evidence="1">
    <location>
        <begin position="172"/>
        <end position="186"/>
    </location>
</feature>
<evidence type="ECO:0000259" key="2">
    <source>
        <dbReference type="PROSITE" id="PS50812"/>
    </source>
</evidence>
<accession>A0AAV5E811</accession>
<feature type="compositionally biased region" description="Basic and acidic residues" evidence="1">
    <location>
        <begin position="549"/>
        <end position="559"/>
    </location>
</feature>
<proteinExistence type="predicted"/>
<keyword evidence="4" id="KW-1185">Reference proteome</keyword>
<dbReference type="InterPro" id="IPR000313">
    <property type="entry name" value="PWWP_dom"/>
</dbReference>
<reference evidence="3" key="2">
    <citation type="submission" date="2021-12" db="EMBL/GenBank/DDBJ databases">
        <title>Resequencing data analysis of finger millet.</title>
        <authorList>
            <person name="Hatakeyama M."/>
            <person name="Aluri S."/>
            <person name="Balachadran M.T."/>
            <person name="Sivarajan S.R."/>
            <person name="Poveda L."/>
            <person name="Shimizu-Inatsugi R."/>
            <person name="Schlapbach R."/>
            <person name="Sreeman S.M."/>
            <person name="Shimizu K.K."/>
        </authorList>
    </citation>
    <scope>NUCLEOTIDE SEQUENCE</scope>
</reference>
<protein>
    <recommendedName>
        <fullName evidence="2">PWWP domain-containing protein</fullName>
    </recommendedName>
</protein>
<organism evidence="3 4">
    <name type="scientific">Eleusine coracana subsp. coracana</name>
    <dbReference type="NCBI Taxonomy" id="191504"/>
    <lineage>
        <taxon>Eukaryota</taxon>
        <taxon>Viridiplantae</taxon>
        <taxon>Streptophyta</taxon>
        <taxon>Embryophyta</taxon>
        <taxon>Tracheophyta</taxon>
        <taxon>Spermatophyta</taxon>
        <taxon>Magnoliopsida</taxon>
        <taxon>Liliopsida</taxon>
        <taxon>Poales</taxon>
        <taxon>Poaceae</taxon>
        <taxon>PACMAD clade</taxon>
        <taxon>Chloridoideae</taxon>
        <taxon>Cynodonteae</taxon>
        <taxon>Eleusininae</taxon>
        <taxon>Eleusine</taxon>
    </lineage>
</organism>
<dbReference type="PROSITE" id="PS50812">
    <property type="entry name" value="PWWP"/>
    <property type="match status" value="1"/>
</dbReference>
<reference evidence="3" key="1">
    <citation type="journal article" date="2018" name="DNA Res.">
        <title>Multiple hybrid de novo genome assembly of finger millet, an orphan allotetraploid crop.</title>
        <authorList>
            <person name="Hatakeyama M."/>
            <person name="Aluri S."/>
            <person name="Balachadran M.T."/>
            <person name="Sivarajan S.R."/>
            <person name="Patrignani A."/>
            <person name="Gruter S."/>
            <person name="Poveda L."/>
            <person name="Shimizu-Inatsugi R."/>
            <person name="Baeten J."/>
            <person name="Francoijs K.J."/>
            <person name="Nataraja K.N."/>
            <person name="Reddy Y.A.N."/>
            <person name="Phadnis S."/>
            <person name="Ravikumar R.L."/>
            <person name="Schlapbach R."/>
            <person name="Sreeman S.M."/>
            <person name="Shimizu K.K."/>
        </authorList>
    </citation>
    <scope>NUCLEOTIDE SEQUENCE</scope>
</reference>
<feature type="compositionally biased region" description="Basic residues" evidence="1">
    <location>
        <begin position="560"/>
        <end position="575"/>
    </location>
</feature>
<evidence type="ECO:0000256" key="1">
    <source>
        <dbReference type="SAM" id="MobiDB-lite"/>
    </source>
</evidence>
<dbReference type="AlphaFoldDB" id="A0AAV5E811"/>
<dbReference type="Pfam" id="PF00855">
    <property type="entry name" value="PWWP"/>
    <property type="match status" value="1"/>
</dbReference>
<evidence type="ECO:0000313" key="3">
    <source>
        <dbReference type="EMBL" id="GJN18634.1"/>
    </source>
</evidence>
<feature type="domain" description="PWWP" evidence="2">
    <location>
        <begin position="21"/>
        <end position="67"/>
    </location>
</feature>
<comment type="caution">
    <text evidence="3">The sequence shown here is derived from an EMBL/GenBank/DDBJ whole genome shotgun (WGS) entry which is preliminary data.</text>
</comment>
<dbReference type="PANTHER" id="PTHR33697">
    <property type="entry name" value="T17B22.17 PROTEIN-RELATED"/>
    <property type="match status" value="1"/>
</dbReference>
<feature type="region of interest" description="Disordered" evidence="1">
    <location>
        <begin position="526"/>
        <end position="596"/>
    </location>
</feature>
<dbReference type="CDD" id="cd05162">
    <property type="entry name" value="PWWP"/>
    <property type="match status" value="1"/>
</dbReference>
<feature type="region of interest" description="Disordered" evidence="1">
    <location>
        <begin position="340"/>
        <end position="365"/>
    </location>
</feature>
<feature type="region of interest" description="Disordered" evidence="1">
    <location>
        <begin position="84"/>
        <end position="151"/>
    </location>
</feature>
<feature type="region of interest" description="Disordered" evidence="1">
    <location>
        <begin position="166"/>
        <end position="208"/>
    </location>
</feature>
<feature type="compositionally biased region" description="Basic residues" evidence="1">
    <location>
        <begin position="345"/>
        <end position="354"/>
    </location>
</feature>